<dbReference type="InterPro" id="IPR006099">
    <property type="entry name" value="MeMalonylCoA_mutase_a/b_cat"/>
</dbReference>
<feature type="region of interest" description="Disordered" evidence="3">
    <location>
        <begin position="1"/>
        <end position="52"/>
    </location>
</feature>
<dbReference type="PANTHER" id="PTHR48101:SF1">
    <property type="entry name" value="METHYLMALONYL-COA MUTASE, LARGE SUBUNIT"/>
    <property type="match status" value="1"/>
</dbReference>
<dbReference type="Pfam" id="PF01642">
    <property type="entry name" value="MM_CoA_mutase"/>
    <property type="match status" value="1"/>
</dbReference>
<organism evidence="5 6">
    <name type="scientific">Streptomyces albireticuli</name>
    <dbReference type="NCBI Taxonomy" id="1940"/>
    <lineage>
        <taxon>Bacteria</taxon>
        <taxon>Bacillati</taxon>
        <taxon>Actinomycetota</taxon>
        <taxon>Actinomycetes</taxon>
        <taxon>Kitasatosporales</taxon>
        <taxon>Streptomycetaceae</taxon>
        <taxon>Streptomyces</taxon>
    </lineage>
</organism>
<dbReference type="AlphaFoldDB" id="A0A2A2DB26"/>
<reference evidence="5 6" key="1">
    <citation type="submission" date="2017-08" db="EMBL/GenBank/DDBJ databases">
        <title>Genome sequence of Streptomyces albireticuli NRRL B-1670.</title>
        <authorList>
            <person name="Graham D.E."/>
            <person name="Mahan K.M."/>
            <person name="Klingeman D.M."/>
            <person name="Hettich R.L."/>
            <person name="Parry R.J."/>
            <person name="Spain J.C."/>
        </authorList>
    </citation>
    <scope>NUCLEOTIDE SEQUENCE [LARGE SCALE GENOMIC DNA]</scope>
    <source>
        <strain evidence="5 6">NRRL B-1670</strain>
    </source>
</reference>
<dbReference type="InterPro" id="IPR016176">
    <property type="entry name" value="Cbl-dep_enz_cat"/>
</dbReference>
<protein>
    <submittedName>
        <fullName evidence="5">Methylmalonyl-CoA mutase</fullName>
    </submittedName>
</protein>
<dbReference type="GO" id="GO:0004494">
    <property type="term" value="F:methylmalonyl-CoA mutase activity"/>
    <property type="evidence" value="ECO:0007669"/>
    <property type="project" value="UniProtKB-EC"/>
</dbReference>
<evidence type="ECO:0000313" key="6">
    <source>
        <dbReference type="Proteomes" id="UP000218944"/>
    </source>
</evidence>
<name>A0A2A2DB26_9ACTN</name>
<feature type="compositionally biased region" description="Basic and acidic residues" evidence="3">
    <location>
        <begin position="1"/>
        <end position="33"/>
    </location>
</feature>
<dbReference type="InterPro" id="IPR006098">
    <property type="entry name" value="MMCoA_mutase_a_cat"/>
</dbReference>
<dbReference type="Proteomes" id="UP000218944">
    <property type="component" value="Unassembled WGS sequence"/>
</dbReference>
<feature type="non-terminal residue" evidence="5">
    <location>
        <position position="551"/>
    </location>
</feature>
<dbReference type="SUPFAM" id="SSF51703">
    <property type="entry name" value="Cobalamin (vitamin B12)-dependent enzymes"/>
    <property type="match status" value="1"/>
</dbReference>
<dbReference type="RefSeq" id="WP_095581126.1">
    <property type="nucleotide sequence ID" value="NZ_NSJV01000245.1"/>
</dbReference>
<evidence type="ECO:0000313" key="5">
    <source>
        <dbReference type="EMBL" id="PAU48492.1"/>
    </source>
</evidence>
<dbReference type="EMBL" id="NSJV01000245">
    <property type="protein sequence ID" value="PAU48492.1"/>
    <property type="molecule type" value="Genomic_DNA"/>
</dbReference>
<keyword evidence="6" id="KW-1185">Reference proteome</keyword>
<sequence>MGTQEPKPEPDAELKPEAEPKAKAEPKHARDTASGRAPHPPRLTESGFPVEPVYGPDALADWDPADRLGAPGAYPFTRGVYPTMYTGRPWTMRQYAGFGTAAESNARYRQLIAHGGTGLSVAFDLPTQMGHDSDTALAGGEVGKVGVAVDSVEDMRVLFGGIPLGEVSTSMTINAPAALLLLMYQLVGEEQGVPAEALTGTVQNDVLKEYIARGTYIFPPKPSLRLVADTFRYCAAELPRWNTISISGYHMAEAGASPAQEIAFTLANGVEYVRTAVAAGMDVDGLAPRLSFFFVARTTILEEVAKFRAARRIWARVMREEFGARDPRSLMLRFHTQTAGVQLTAQQPEVNLVRVAVQAMAAVLGGTQSLHTNAFDEAIALPTDKAARLALRTQQVLAYETDVTATVDPFAGSYAVESLTDAVEEAALDLMRRVADRGGAVAAIEDGFQKSEIERNAYRIAQETDGGERVVVGVNRYRLDEEEPYEPLRVDPAIEAQQVARLERLRAERDGRAVRAALAELRKAAGGTANVLYPMKDALRARATVGEVCGV</sequence>
<gene>
    <name evidence="5" type="ORF">CK936_13015</name>
</gene>
<evidence type="ECO:0000256" key="3">
    <source>
        <dbReference type="SAM" id="MobiDB-lite"/>
    </source>
</evidence>
<proteinExistence type="predicted"/>
<dbReference type="NCBIfam" id="TIGR00641">
    <property type="entry name" value="acid_CoA_mut_N"/>
    <property type="match status" value="1"/>
</dbReference>
<comment type="caution">
    <text evidence="5">The sequence shown here is derived from an EMBL/GenBank/DDBJ whole genome shotgun (WGS) entry which is preliminary data.</text>
</comment>
<evidence type="ECO:0000256" key="1">
    <source>
        <dbReference type="ARBA" id="ARBA00011870"/>
    </source>
</evidence>
<keyword evidence="2" id="KW-0413">Isomerase</keyword>
<evidence type="ECO:0000256" key="2">
    <source>
        <dbReference type="ARBA" id="ARBA00023235"/>
    </source>
</evidence>
<dbReference type="GO" id="GO:0031419">
    <property type="term" value="F:cobalamin binding"/>
    <property type="evidence" value="ECO:0007669"/>
    <property type="project" value="UniProtKB-KW"/>
</dbReference>
<dbReference type="Gene3D" id="3.20.20.240">
    <property type="entry name" value="Methylmalonyl-CoA mutase"/>
    <property type="match status" value="1"/>
</dbReference>
<accession>A0A2A2DB26</accession>
<feature type="domain" description="Methylmalonyl-CoA mutase alpha/beta chain catalytic" evidence="4">
    <location>
        <begin position="44"/>
        <end position="550"/>
    </location>
</feature>
<comment type="subunit">
    <text evidence="1">Heterodimer of an alpha and a beta chain.</text>
</comment>
<evidence type="ECO:0000259" key="4">
    <source>
        <dbReference type="Pfam" id="PF01642"/>
    </source>
</evidence>
<dbReference type="PANTHER" id="PTHR48101">
    <property type="entry name" value="METHYLMALONYL-COA MUTASE, MITOCHONDRIAL-RELATED"/>
    <property type="match status" value="1"/>
</dbReference>